<gene>
    <name evidence="1" type="ORF">D1639_07480</name>
</gene>
<accession>A0A7C9NUW7</accession>
<dbReference type="EMBL" id="QWKH01000052">
    <property type="protein sequence ID" value="NBI34872.1"/>
    <property type="molecule type" value="Genomic_DNA"/>
</dbReference>
<dbReference type="AlphaFoldDB" id="A0A7C9NUW7"/>
<organism evidence="1">
    <name type="scientific">Muribaculaceae bacterium Z82</name>
    <dbReference type="NCBI Taxonomy" id="2304548"/>
    <lineage>
        <taxon>Bacteria</taxon>
        <taxon>Pseudomonadati</taxon>
        <taxon>Bacteroidota</taxon>
        <taxon>Bacteroidia</taxon>
        <taxon>Bacteroidales</taxon>
        <taxon>Muribaculaceae</taxon>
    </lineage>
</organism>
<protein>
    <submittedName>
        <fullName evidence="1">Uncharacterized protein</fullName>
    </submittedName>
</protein>
<sequence>MRRRIDLAGQRFGRLVALEPTEKRSDGSVVWRCQCDCGKVVEVNAHRLRKGNTKSCGCLKKDRFKQYRAGIDNV</sequence>
<evidence type="ECO:0000313" key="1">
    <source>
        <dbReference type="EMBL" id="NBI34872.1"/>
    </source>
</evidence>
<reference evidence="1" key="1">
    <citation type="submission" date="2018-08" db="EMBL/GenBank/DDBJ databases">
        <title>Murine metabolic-syndrome-specific gut microbial biobank.</title>
        <authorList>
            <person name="Liu C."/>
        </authorList>
    </citation>
    <scope>NUCLEOTIDE SEQUENCE [LARGE SCALE GENOMIC DNA]</scope>
    <source>
        <strain evidence="1">Z82</strain>
    </source>
</reference>
<name>A0A7C9NUW7_9BACT</name>
<comment type="caution">
    <text evidence="1">The sequence shown here is derived from an EMBL/GenBank/DDBJ whole genome shotgun (WGS) entry which is preliminary data.</text>
</comment>
<proteinExistence type="predicted"/>